<evidence type="ECO:0000256" key="6">
    <source>
        <dbReference type="ARBA" id="ARBA00023014"/>
    </source>
</evidence>
<dbReference type="AlphaFoldDB" id="A0A7R8UD14"/>
<comment type="cofactor">
    <cofactor evidence="7">
        <name>[2Fe-2S] cluster</name>
        <dbReference type="ChEBI" id="CHEBI:190135"/>
    </cofactor>
</comment>
<accession>A0A7R8UD14</accession>
<dbReference type="InterPro" id="IPR046867">
    <property type="entry name" value="AldOxase/xan_DH_MoCoBD2"/>
</dbReference>
<evidence type="ECO:0000256" key="3">
    <source>
        <dbReference type="ARBA" id="ARBA00022505"/>
    </source>
</evidence>
<sequence length="629" mass="69798">MEMNKKIIIKIIVSARPAKEYIFNSYKIMPRAQNAHAYVNASFLIQMSGEIVQSAHASPEFRRTLACGLLYKFILGAAPEGSVKEEFKSGGDILRRPLSTGSQIFDTRKDMYPVTKPIPKVEALVQCSGEAFYMNDLAPIPGELWAAFVHATQVNSKIAKIDPADALKIPGVVAFYCAKDIPGEKHLRGKRLPLGVIIAESPELAKEASDAVKVIYEKMEGVVMPTMADVFENKAFHRIQESTKASKDNDEKIFAKQSKHIQGNFDIGGQYHYTMEPQTCVCIPTEDGMDVYSASQWMALTQCAISNALNMTSSKIFVQIRRLGGGYGFKISRSVQIACSCALACLLLNRPVRFVQSLESMMNSLGKRYACHSDYEVDVDEKGKIAKLGNIFYEDCGSALNDDPTNFLTKLTATNCYEVNAGWNIVGKTVKTDAPSHTWCRGPGPLEGIAMIENIMEHIAYETQQDPVDVRYKNLKPGIKMETLLPDFLKSTEYKARKKEIIDFNRKNRWRKRGLGLAVMQYPIHYFGIQPATVTIYQSDGSVSVSHGGIEMGQGINTKAAQVAAYTLGIPLEQIRIHPSDSFNGANAIVTGGGVASESVCYAIKKACEELLERMRPFRDTLKTRRGWK</sequence>
<keyword evidence="10" id="KW-1185">Reference proteome</keyword>
<dbReference type="Pfam" id="PF02738">
    <property type="entry name" value="MoCoBD_1"/>
    <property type="match status" value="1"/>
</dbReference>
<dbReference type="GO" id="GO:0051537">
    <property type="term" value="F:2 iron, 2 sulfur cluster binding"/>
    <property type="evidence" value="ECO:0007669"/>
    <property type="project" value="UniProtKB-KW"/>
</dbReference>
<dbReference type="EMBL" id="LR899009">
    <property type="protein sequence ID" value="CAD7078521.1"/>
    <property type="molecule type" value="Genomic_DNA"/>
</dbReference>
<reference evidence="9 10" key="1">
    <citation type="submission" date="2020-11" db="EMBL/GenBank/DDBJ databases">
        <authorList>
            <person name="Wallbank WR R."/>
            <person name="Pardo Diaz C."/>
            <person name="Kozak K."/>
            <person name="Martin S."/>
            <person name="Jiggins C."/>
            <person name="Moest M."/>
            <person name="Warren A I."/>
            <person name="Generalovic N T."/>
            <person name="Byers J.R.P. K."/>
            <person name="Montejo-Kovacevich G."/>
            <person name="Yen C E."/>
        </authorList>
    </citation>
    <scope>NUCLEOTIDE SEQUENCE [LARGE SCALE GENOMIC DNA]</scope>
</reference>
<dbReference type="FunFam" id="3.30.365.10:FF:000001">
    <property type="entry name" value="Xanthine dehydrogenase oxidase"/>
    <property type="match status" value="1"/>
</dbReference>
<dbReference type="SUPFAM" id="SSF54665">
    <property type="entry name" value="CO dehydrogenase molybdoprotein N-domain-like"/>
    <property type="match status" value="1"/>
</dbReference>
<keyword evidence="4" id="KW-0408">Iron</keyword>
<dbReference type="SUPFAM" id="SSF55447">
    <property type="entry name" value="CO dehydrogenase flavoprotein C-terminal domain-like"/>
    <property type="match status" value="1"/>
</dbReference>
<protein>
    <recommendedName>
        <fullName evidence="8">Aldehyde oxidase/xanthine dehydrogenase a/b hammerhead domain-containing protein</fullName>
    </recommendedName>
</protein>
<dbReference type="GO" id="GO:0005506">
    <property type="term" value="F:iron ion binding"/>
    <property type="evidence" value="ECO:0007669"/>
    <property type="project" value="InterPro"/>
</dbReference>
<comment type="similarity">
    <text evidence="2">Belongs to the xanthine dehydrogenase family.</text>
</comment>
<dbReference type="InterPro" id="IPR016208">
    <property type="entry name" value="Ald_Oxase/xanthine_DH-like"/>
</dbReference>
<dbReference type="Proteomes" id="UP000594454">
    <property type="component" value="Chromosome 1"/>
</dbReference>
<gene>
    <name evidence="9" type="ORF">HERILL_LOCUS1782</name>
</gene>
<dbReference type="SUPFAM" id="SSF56003">
    <property type="entry name" value="Molybdenum cofactor-binding domain"/>
    <property type="match status" value="1"/>
</dbReference>
<dbReference type="Gene3D" id="3.90.1170.50">
    <property type="entry name" value="Aldehyde oxidase/xanthine dehydrogenase, a/b hammerhead"/>
    <property type="match status" value="1"/>
</dbReference>
<name>A0A7R8UD14_HERIL</name>
<dbReference type="InterPro" id="IPR036683">
    <property type="entry name" value="CO_DH_flav_C_dom_sf"/>
</dbReference>
<dbReference type="InterPro" id="IPR000674">
    <property type="entry name" value="Ald_Oxase/Xan_DH_a/b"/>
</dbReference>
<evidence type="ECO:0000256" key="7">
    <source>
        <dbReference type="ARBA" id="ARBA00034078"/>
    </source>
</evidence>
<dbReference type="InterPro" id="IPR008274">
    <property type="entry name" value="AldOxase/xan_DH_MoCoBD1"/>
</dbReference>
<evidence type="ECO:0000313" key="10">
    <source>
        <dbReference type="Proteomes" id="UP000594454"/>
    </source>
</evidence>
<dbReference type="Pfam" id="PF20256">
    <property type="entry name" value="MoCoBD_2"/>
    <property type="match status" value="1"/>
</dbReference>
<evidence type="ECO:0000256" key="4">
    <source>
        <dbReference type="ARBA" id="ARBA00022714"/>
    </source>
</evidence>
<dbReference type="Pfam" id="PF01315">
    <property type="entry name" value="Ald_Xan_dh_C"/>
    <property type="match status" value="1"/>
</dbReference>
<evidence type="ECO:0000259" key="8">
    <source>
        <dbReference type="SMART" id="SM01008"/>
    </source>
</evidence>
<evidence type="ECO:0000256" key="5">
    <source>
        <dbReference type="ARBA" id="ARBA00023002"/>
    </source>
</evidence>
<dbReference type="PANTHER" id="PTHR11908">
    <property type="entry name" value="XANTHINE DEHYDROGENASE"/>
    <property type="match status" value="1"/>
</dbReference>
<feature type="domain" description="Aldehyde oxidase/xanthine dehydrogenase a/b hammerhead" evidence="8">
    <location>
        <begin position="128"/>
        <end position="220"/>
    </location>
</feature>
<proteinExistence type="inferred from homology"/>
<dbReference type="GO" id="GO:0016491">
    <property type="term" value="F:oxidoreductase activity"/>
    <property type="evidence" value="ECO:0007669"/>
    <property type="project" value="UniProtKB-KW"/>
</dbReference>
<dbReference type="Gene3D" id="3.30.390.50">
    <property type="entry name" value="CO dehydrogenase flavoprotein, C-terminal domain"/>
    <property type="match status" value="1"/>
</dbReference>
<evidence type="ECO:0000313" key="9">
    <source>
        <dbReference type="EMBL" id="CAD7078521.1"/>
    </source>
</evidence>
<dbReference type="PANTHER" id="PTHR11908:SF132">
    <property type="entry name" value="ALDEHYDE OXIDASE 1-RELATED"/>
    <property type="match status" value="1"/>
</dbReference>
<dbReference type="Gene3D" id="3.30.365.10">
    <property type="entry name" value="Aldehyde oxidase/xanthine dehydrogenase, molybdopterin binding domain"/>
    <property type="match status" value="4"/>
</dbReference>
<evidence type="ECO:0000256" key="2">
    <source>
        <dbReference type="ARBA" id="ARBA00006849"/>
    </source>
</evidence>
<dbReference type="OrthoDB" id="8300278at2759"/>
<evidence type="ECO:0000256" key="1">
    <source>
        <dbReference type="ARBA" id="ARBA00001924"/>
    </source>
</evidence>
<dbReference type="InterPro" id="IPR037165">
    <property type="entry name" value="AldOxase/xan_DH_Mopterin-bd_sf"/>
</dbReference>
<keyword evidence="6" id="KW-0411">Iron-sulfur</keyword>
<dbReference type="InParanoid" id="A0A7R8UD14"/>
<keyword evidence="5" id="KW-0560">Oxidoreductase</keyword>
<keyword evidence="3" id="KW-0500">Molybdenum</keyword>
<keyword evidence="4" id="KW-0001">2Fe-2S</keyword>
<comment type="cofactor">
    <cofactor evidence="1">
        <name>Mo-molybdopterin</name>
        <dbReference type="ChEBI" id="CHEBI:71302"/>
    </cofactor>
</comment>
<keyword evidence="4" id="KW-0479">Metal-binding</keyword>
<dbReference type="SMART" id="SM01008">
    <property type="entry name" value="Ald_Xan_dh_C"/>
    <property type="match status" value="1"/>
</dbReference>
<organism evidence="9 10">
    <name type="scientific">Hermetia illucens</name>
    <name type="common">Black soldier fly</name>
    <dbReference type="NCBI Taxonomy" id="343691"/>
    <lineage>
        <taxon>Eukaryota</taxon>
        <taxon>Metazoa</taxon>
        <taxon>Ecdysozoa</taxon>
        <taxon>Arthropoda</taxon>
        <taxon>Hexapoda</taxon>
        <taxon>Insecta</taxon>
        <taxon>Pterygota</taxon>
        <taxon>Neoptera</taxon>
        <taxon>Endopterygota</taxon>
        <taxon>Diptera</taxon>
        <taxon>Brachycera</taxon>
        <taxon>Stratiomyomorpha</taxon>
        <taxon>Stratiomyidae</taxon>
        <taxon>Hermetiinae</taxon>
        <taxon>Hermetia</taxon>
    </lineage>
</organism>
<dbReference type="InterPro" id="IPR036856">
    <property type="entry name" value="Ald_Oxase/Xan_DH_a/b_sf"/>
</dbReference>